<feature type="region of interest" description="Disordered" evidence="1">
    <location>
        <begin position="265"/>
        <end position="319"/>
    </location>
</feature>
<evidence type="ECO:0000313" key="4">
    <source>
        <dbReference type="EMBL" id="KAF9981808.1"/>
    </source>
</evidence>
<keyword evidence="2" id="KW-1133">Transmembrane helix</keyword>
<proteinExistence type="predicted"/>
<organism evidence="4 5">
    <name type="scientific">Modicella reniformis</name>
    <dbReference type="NCBI Taxonomy" id="1440133"/>
    <lineage>
        <taxon>Eukaryota</taxon>
        <taxon>Fungi</taxon>
        <taxon>Fungi incertae sedis</taxon>
        <taxon>Mucoromycota</taxon>
        <taxon>Mortierellomycotina</taxon>
        <taxon>Mortierellomycetes</taxon>
        <taxon>Mortierellales</taxon>
        <taxon>Mortierellaceae</taxon>
        <taxon>Modicella</taxon>
    </lineage>
</organism>
<dbReference type="GO" id="GO:0044820">
    <property type="term" value="P:mitotic telomere tethering at nuclear periphery"/>
    <property type="evidence" value="ECO:0007669"/>
    <property type="project" value="TreeGrafter"/>
</dbReference>
<dbReference type="InterPro" id="IPR037548">
    <property type="entry name" value="Bqt4"/>
</dbReference>
<sequence length="353" mass="37743">MARSKSKAAAATVTNSTTTMITTAEESVLTLEASETTSTSEITSAALGQRALPIFGNPLISNAAIADSMILKPKSGRVNTMVATKDSSSSSSSSSSNNAVSVLKITAPKAKGEVVVMRRMDSDLVNASSMFSAAYPSITESMLTKENDYIVSKYEGERAIVEQDESEPLSGVWVTISQARELAKEYGIDQFMQSLLDAPVRKTVVKSSVPSTVPIISLTPPVATSVAEPIIIATGEVATTESIETTTVIRTSIVVEMTTEEKIVEADITTTTTDDIEDTEQEDTDEKNEQGRDEVAGMEETAPRQKKRKIEELEDQSAKDRKRYRGIITIGTVAVGLAAAAVVALPQVLPYFS</sequence>
<dbReference type="PANTHER" id="PTHR38044:SF1">
    <property type="entry name" value="BOUQUET FORMATION PROTEIN 4"/>
    <property type="match status" value="1"/>
</dbReference>
<dbReference type="PROSITE" id="PS51299">
    <property type="entry name" value="HTH_APSES"/>
    <property type="match status" value="1"/>
</dbReference>
<gene>
    <name evidence="4" type="ORF">BGZ65_003550</name>
</gene>
<dbReference type="InterPro" id="IPR036887">
    <property type="entry name" value="HTH_APSES_sf"/>
</dbReference>
<evidence type="ECO:0000313" key="5">
    <source>
        <dbReference type="Proteomes" id="UP000749646"/>
    </source>
</evidence>
<evidence type="ECO:0000259" key="3">
    <source>
        <dbReference type="PROSITE" id="PS51299"/>
    </source>
</evidence>
<dbReference type="AlphaFoldDB" id="A0A9P6M994"/>
<keyword evidence="2" id="KW-0812">Transmembrane</keyword>
<feature type="domain" description="HTH APSES-type" evidence="3">
    <location>
        <begin position="92"/>
        <end position="207"/>
    </location>
</feature>
<dbReference type="InterPro" id="IPR003163">
    <property type="entry name" value="Tscrpt_reg_HTH_APSES-type"/>
</dbReference>
<reference evidence="4" key="1">
    <citation type="journal article" date="2020" name="Fungal Divers.">
        <title>Resolving the Mortierellaceae phylogeny through synthesis of multi-gene phylogenetics and phylogenomics.</title>
        <authorList>
            <person name="Vandepol N."/>
            <person name="Liber J."/>
            <person name="Desiro A."/>
            <person name="Na H."/>
            <person name="Kennedy M."/>
            <person name="Barry K."/>
            <person name="Grigoriev I.V."/>
            <person name="Miller A.N."/>
            <person name="O'Donnell K."/>
            <person name="Stajich J.E."/>
            <person name="Bonito G."/>
        </authorList>
    </citation>
    <scope>NUCLEOTIDE SEQUENCE</scope>
    <source>
        <strain evidence="4">MES-2147</strain>
    </source>
</reference>
<evidence type="ECO:0000256" key="1">
    <source>
        <dbReference type="SAM" id="MobiDB-lite"/>
    </source>
</evidence>
<dbReference type="OrthoDB" id="5346159at2759"/>
<name>A0A9P6M994_9FUNG</name>
<protein>
    <recommendedName>
        <fullName evidence="3">HTH APSES-type domain-containing protein</fullName>
    </recommendedName>
</protein>
<keyword evidence="5" id="KW-1185">Reference proteome</keyword>
<dbReference type="GO" id="GO:0003677">
    <property type="term" value="F:DNA binding"/>
    <property type="evidence" value="ECO:0007669"/>
    <property type="project" value="InterPro"/>
</dbReference>
<feature type="compositionally biased region" description="Acidic residues" evidence="1">
    <location>
        <begin position="274"/>
        <end position="286"/>
    </location>
</feature>
<evidence type="ECO:0000256" key="2">
    <source>
        <dbReference type="SAM" id="Phobius"/>
    </source>
</evidence>
<dbReference type="GO" id="GO:0070197">
    <property type="term" value="P:meiotic attachment of telomere to nuclear envelope"/>
    <property type="evidence" value="ECO:0007669"/>
    <property type="project" value="InterPro"/>
</dbReference>
<dbReference type="EMBL" id="JAAAHW010003657">
    <property type="protein sequence ID" value="KAF9981808.1"/>
    <property type="molecule type" value="Genomic_DNA"/>
</dbReference>
<dbReference type="Proteomes" id="UP000749646">
    <property type="component" value="Unassembled WGS sequence"/>
</dbReference>
<dbReference type="SUPFAM" id="SSF54616">
    <property type="entry name" value="DNA-binding domain of Mlu1-box binding protein MBP1"/>
    <property type="match status" value="1"/>
</dbReference>
<comment type="caution">
    <text evidence="4">The sequence shown here is derived from an EMBL/GenBank/DDBJ whole genome shotgun (WGS) entry which is preliminary data.</text>
</comment>
<keyword evidence="2" id="KW-0472">Membrane</keyword>
<feature type="transmembrane region" description="Helical" evidence="2">
    <location>
        <begin position="327"/>
        <end position="349"/>
    </location>
</feature>
<dbReference type="PANTHER" id="PTHR38044">
    <property type="entry name" value="BOUQUET FORMATION PROTEIN 4"/>
    <property type="match status" value="1"/>
</dbReference>
<accession>A0A9P6M994</accession>
<dbReference type="GO" id="GO:1990862">
    <property type="term" value="C:nuclear membrane complex Bqt3-Bqt4"/>
    <property type="evidence" value="ECO:0007669"/>
    <property type="project" value="InterPro"/>
</dbReference>
<dbReference type="Gene3D" id="3.10.260.10">
    <property type="entry name" value="Transcription regulator HTH, APSES-type DNA-binding domain"/>
    <property type="match status" value="1"/>
</dbReference>